<dbReference type="InterPro" id="IPR012341">
    <property type="entry name" value="6hp_glycosidase-like_sf"/>
</dbReference>
<dbReference type="PANTHER" id="PTHR33307">
    <property type="entry name" value="ALPHA-RHAMNOSIDASE (EUROFUNG)"/>
    <property type="match status" value="1"/>
</dbReference>
<dbReference type="InterPro" id="IPR013737">
    <property type="entry name" value="Bac_rhamnosid_N"/>
</dbReference>
<evidence type="ECO:0000259" key="6">
    <source>
        <dbReference type="Pfam" id="PF08531"/>
    </source>
</evidence>
<evidence type="ECO:0000256" key="3">
    <source>
        <dbReference type="ARBA" id="ARBA00022801"/>
    </source>
</evidence>
<dbReference type="Pfam" id="PF17390">
    <property type="entry name" value="Bac_rhamnosid_C"/>
    <property type="match status" value="1"/>
</dbReference>
<keyword evidence="3 9" id="KW-0378">Hydrolase</keyword>
<evidence type="ECO:0000313" key="10">
    <source>
        <dbReference type="Proteomes" id="UP000551327"/>
    </source>
</evidence>
<feature type="region of interest" description="Disordered" evidence="4">
    <location>
        <begin position="876"/>
        <end position="901"/>
    </location>
</feature>
<dbReference type="Pfam" id="PF25788">
    <property type="entry name" value="Ig_Rha78A_N"/>
    <property type="match status" value="1"/>
</dbReference>
<organism evidence="9 10">
    <name type="scientific">Novosphingobium piscinae</name>
    <dbReference type="NCBI Taxonomy" id="1507448"/>
    <lineage>
        <taxon>Bacteria</taxon>
        <taxon>Pseudomonadati</taxon>
        <taxon>Pseudomonadota</taxon>
        <taxon>Alphaproteobacteria</taxon>
        <taxon>Sphingomonadales</taxon>
        <taxon>Sphingomonadaceae</taxon>
        <taxon>Novosphingobium</taxon>
    </lineage>
</organism>
<dbReference type="EC" id="3.2.1.40" evidence="2"/>
<evidence type="ECO:0000259" key="8">
    <source>
        <dbReference type="Pfam" id="PF17390"/>
    </source>
</evidence>
<dbReference type="Pfam" id="PF08531">
    <property type="entry name" value="Bac_rhamnosid_N"/>
    <property type="match status" value="1"/>
</dbReference>
<dbReference type="InterPro" id="IPR035398">
    <property type="entry name" value="Bac_rhamnosid_C"/>
</dbReference>
<dbReference type="GO" id="GO:0005975">
    <property type="term" value="P:carbohydrate metabolic process"/>
    <property type="evidence" value="ECO:0007669"/>
    <property type="project" value="InterPro"/>
</dbReference>
<proteinExistence type="predicted"/>
<feature type="domain" description="Alpha-L-rhamnosidase C-terminal" evidence="8">
    <location>
        <begin position="803"/>
        <end position="874"/>
    </location>
</feature>
<evidence type="ECO:0000256" key="1">
    <source>
        <dbReference type="ARBA" id="ARBA00001445"/>
    </source>
</evidence>
<feature type="domain" description="Alpha-L-rhamnosidase six-hairpin glycosidase" evidence="7">
    <location>
        <begin position="433"/>
        <end position="801"/>
    </location>
</feature>
<comment type="caution">
    <text evidence="9">The sequence shown here is derived from an EMBL/GenBank/DDBJ whole genome shotgun (WGS) entry which is preliminary data.</text>
</comment>
<evidence type="ECO:0000313" key="9">
    <source>
        <dbReference type="EMBL" id="MBC2667896.1"/>
    </source>
</evidence>
<dbReference type="InterPro" id="IPR008928">
    <property type="entry name" value="6-hairpin_glycosidase_sf"/>
</dbReference>
<keyword evidence="10" id="KW-1185">Reference proteome</keyword>
<dbReference type="InterPro" id="IPR013783">
    <property type="entry name" value="Ig-like_fold"/>
</dbReference>
<name>A0A7X1FVU5_9SPHN</name>
<dbReference type="SUPFAM" id="SSF48208">
    <property type="entry name" value="Six-hairpin glycosidases"/>
    <property type="match status" value="1"/>
</dbReference>
<evidence type="ECO:0000259" key="5">
    <source>
        <dbReference type="Pfam" id="PF05592"/>
    </source>
</evidence>
<sequence>MMSVENIQPSAINLRTDRRCAPCGLDNPAPAFSWRLASGSVQTAYQLRVLHGAGQDEARPLWTGAIVPSGDMLDIPYAGPPLDSLTSYAWQVRLWNGDMAGPWSKPASFETGVLDPALWSAAWIGGDIPDRAALYLRGSLDLRRDVVRARACVSALGWYRFFVNGHDLTGSAQVPRWTHSDHILEYQVYDLTAELRSGRNLLAMAVGDGRYRGHSGIADKRQTFGDRLAGFAQVFIEFTDGSVQTFGTGPDWHAGSGRIIRSDPKRGELVDLRLPESDWLSDPRPPERFGPATILTPPTRQMVAEEVERVDAYRSLPATRVWRSPKGKLLVDFGQNLAGVVRMRLSQPEGTRLTLTFSEVVGRDGELDTGYLFGDMARHPPQRDEVISAGRTEWWQPWFTIHGFRFLEVDGTGDYLDPADFEAIVLTTVLDYNGTFECSDDRINQLVRNVRWSMISNFVDTPTDCPTRERSGWTGDIQVFAQTAAYLADIQPYLRRYLRNLALEQHENGAIPPYIPGDVTRHSGAAPRWMRQTVDSAGWGDASVLLPSVLYRHFGDRQVLDRQYDSMRRWVDHLAALARRWPGRGRLFPRRLGGLERYIVDSGFHWGEWLRPGESMPLTYVKHSLRAPASVATAYLAHSSRQLAEIAGTLGHNADAARYAELSANVVRAWHAAFVRRSGARIGHDRQDDYVRALAFDLLPENERPAALHRLVELIEAADCHLGTGFLSTPLLLPVLARFGCPDVAFRLLLQDSDPSWLGQVRRGATTTWESWEGYTSKGDARYSHNHYAFGAVVAWLFEGVAGIGPLEPGYRHIRFAPTIGGGLTHAGAEIVTPYGPASSFWRVDGDMVELAVTVPPGCTGKVVLDRGEQHSVRAGRSTFRWQRPDPDGTSMSAVPVARVT</sequence>
<comment type="catalytic activity">
    <reaction evidence="1">
        <text>Hydrolysis of terminal non-reducing alpha-L-rhamnose residues in alpha-L-rhamnosides.</text>
        <dbReference type="EC" id="3.2.1.40"/>
    </reaction>
</comment>
<dbReference type="Gene3D" id="2.60.40.10">
    <property type="entry name" value="Immunoglobulins"/>
    <property type="match status" value="1"/>
</dbReference>
<evidence type="ECO:0000256" key="2">
    <source>
        <dbReference type="ARBA" id="ARBA00012652"/>
    </source>
</evidence>
<accession>A0A7X1FVU5</accession>
<dbReference type="GO" id="GO:0030596">
    <property type="term" value="F:alpha-L-rhamnosidase activity"/>
    <property type="evidence" value="ECO:0007669"/>
    <property type="project" value="UniProtKB-EC"/>
</dbReference>
<dbReference type="InterPro" id="IPR035396">
    <property type="entry name" value="Bac_rhamnosid6H"/>
</dbReference>
<dbReference type="PIRSF" id="PIRSF010631">
    <property type="entry name" value="A-rhamnsds"/>
    <property type="match status" value="1"/>
</dbReference>
<feature type="domain" description="Alpha-L-rhamnosidase concanavalin-like" evidence="5">
    <location>
        <begin position="324"/>
        <end position="426"/>
    </location>
</feature>
<dbReference type="EMBL" id="JACLAX010000001">
    <property type="protein sequence ID" value="MBC2667896.1"/>
    <property type="molecule type" value="Genomic_DNA"/>
</dbReference>
<dbReference type="Gene3D" id="2.60.120.260">
    <property type="entry name" value="Galactose-binding domain-like"/>
    <property type="match status" value="2"/>
</dbReference>
<evidence type="ECO:0000256" key="4">
    <source>
        <dbReference type="SAM" id="MobiDB-lite"/>
    </source>
</evidence>
<dbReference type="Proteomes" id="UP000551327">
    <property type="component" value="Unassembled WGS sequence"/>
</dbReference>
<dbReference type="RefSeq" id="WP_185677757.1">
    <property type="nucleotide sequence ID" value="NZ_JBHRYI010000001.1"/>
</dbReference>
<dbReference type="AlphaFoldDB" id="A0A7X1FVU5"/>
<dbReference type="InterPro" id="IPR016007">
    <property type="entry name" value="Alpha_rhamnosid"/>
</dbReference>
<evidence type="ECO:0000259" key="7">
    <source>
        <dbReference type="Pfam" id="PF17389"/>
    </source>
</evidence>
<dbReference type="PANTHER" id="PTHR33307:SF6">
    <property type="entry name" value="ALPHA-RHAMNOSIDASE (EUROFUNG)-RELATED"/>
    <property type="match status" value="1"/>
</dbReference>
<dbReference type="Pfam" id="PF17389">
    <property type="entry name" value="Bac_rhamnosid6H"/>
    <property type="match status" value="1"/>
</dbReference>
<feature type="domain" description="Bacterial alpha-L-rhamnosidase N-terminal" evidence="6">
    <location>
        <begin position="145"/>
        <end position="310"/>
    </location>
</feature>
<gene>
    <name evidence="9" type="ORF">H7F53_01900</name>
</gene>
<protein>
    <recommendedName>
        <fullName evidence="2">alpha-L-rhamnosidase</fullName>
        <ecNumber evidence="2">3.2.1.40</ecNumber>
    </recommendedName>
</protein>
<dbReference type="Pfam" id="PF05592">
    <property type="entry name" value="Bac_rhamnosid"/>
    <property type="match status" value="1"/>
</dbReference>
<dbReference type="InterPro" id="IPR008902">
    <property type="entry name" value="Rhamnosid_concanavalin"/>
</dbReference>
<reference evidence="9 10" key="1">
    <citation type="submission" date="2020-08" db="EMBL/GenBank/DDBJ databases">
        <title>The genome sequence of type strain Novosphingobium piscinae KCTC 42194.</title>
        <authorList>
            <person name="Liu Y."/>
        </authorList>
    </citation>
    <scope>NUCLEOTIDE SEQUENCE [LARGE SCALE GENOMIC DNA]</scope>
    <source>
        <strain evidence="9 10">KCTC 42194</strain>
    </source>
</reference>
<dbReference type="Gene3D" id="2.60.420.10">
    <property type="entry name" value="Maltose phosphorylase, domain 3"/>
    <property type="match status" value="1"/>
</dbReference>
<dbReference type="Gene3D" id="1.50.10.10">
    <property type="match status" value="1"/>
</dbReference>